<feature type="transmembrane region" description="Helical" evidence="1">
    <location>
        <begin position="113"/>
        <end position="132"/>
    </location>
</feature>
<evidence type="ECO:0000256" key="1">
    <source>
        <dbReference type="SAM" id="Phobius"/>
    </source>
</evidence>
<sequence>MLEQVRESLLGAINSIVEAIVLYVPKFIAGLIILLIGIIIASIVKTIILSVAKTLKFETFLKRYGVPELRQDYNWSNLIAEISRWFVIIIFLIPTADVWGLPRIGTLLNEVLLYLPNVFVAVVIALVGFVLASLAHDVILASLKGVSQESAKMIATGTQWAISIFVILAVLNQLGVASDLIRILFTGIVAMIAIAGGIAFGLGGQDSARQVLEEFKKRIK</sequence>
<keyword evidence="1" id="KW-0472">Membrane</keyword>
<comment type="caution">
    <text evidence="2">The sequence shown here is derived from an EMBL/GenBank/DDBJ whole genome shotgun (WGS) entry which is preliminary data.</text>
</comment>
<feature type="transmembrane region" description="Helical" evidence="1">
    <location>
        <begin position="153"/>
        <end position="174"/>
    </location>
</feature>
<keyword evidence="1" id="KW-0812">Transmembrane</keyword>
<feature type="transmembrane region" description="Helical" evidence="1">
    <location>
        <begin position="27"/>
        <end position="52"/>
    </location>
</feature>
<gene>
    <name evidence="2" type="ORF">US96_C0057G0007</name>
</gene>
<dbReference type="Pfam" id="PF05552">
    <property type="entry name" value="MS_channel_1st_1"/>
    <property type="match status" value="2"/>
</dbReference>
<proteinExistence type="predicted"/>
<reference evidence="2 3" key="1">
    <citation type="journal article" date="2015" name="Nature">
        <title>rRNA introns, odd ribosomes, and small enigmatic genomes across a large radiation of phyla.</title>
        <authorList>
            <person name="Brown C.T."/>
            <person name="Hug L.A."/>
            <person name="Thomas B.C."/>
            <person name="Sharon I."/>
            <person name="Castelle C.J."/>
            <person name="Singh A."/>
            <person name="Wilkins M.J."/>
            <person name="Williams K.H."/>
            <person name="Banfield J.F."/>
        </authorList>
    </citation>
    <scope>NUCLEOTIDE SEQUENCE [LARGE SCALE GENOMIC DNA]</scope>
</reference>
<dbReference type="AlphaFoldDB" id="A0A0G0MIW4"/>
<dbReference type="GO" id="GO:0008381">
    <property type="term" value="F:mechanosensitive monoatomic ion channel activity"/>
    <property type="evidence" value="ECO:0007669"/>
    <property type="project" value="InterPro"/>
</dbReference>
<dbReference type="InterPro" id="IPR045275">
    <property type="entry name" value="MscS_archaea/bacteria_type"/>
</dbReference>
<feature type="transmembrane region" description="Helical" evidence="1">
    <location>
        <begin position="180"/>
        <end position="202"/>
    </location>
</feature>
<dbReference type="Proteomes" id="UP000034181">
    <property type="component" value="Unassembled WGS sequence"/>
</dbReference>
<dbReference type="Gene3D" id="1.10.287.1260">
    <property type="match status" value="1"/>
</dbReference>
<evidence type="ECO:0000313" key="3">
    <source>
        <dbReference type="Proteomes" id="UP000034181"/>
    </source>
</evidence>
<dbReference type="PANTHER" id="PTHR30221">
    <property type="entry name" value="SMALL-CONDUCTANCE MECHANOSENSITIVE CHANNEL"/>
    <property type="match status" value="1"/>
</dbReference>
<evidence type="ECO:0000313" key="2">
    <source>
        <dbReference type="EMBL" id="KKQ73654.1"/>
    </source>
</evidence>
<dbReference type="EMBL" id="LBUZ01000057">
    <property type="protein sequence ID" value="KKQ73654.1"/>
    <property type="molecule type" value="Genomic_DNA"/>
</dbReference>
<feature type="transmembrane region" description="Helical" evidence="1">
    <location>
        <begin position="73"/>
        <end position="93"/>
    </location>
</feature>
<dbReference type="PANTHER" id="PTHR30221:SF1">
    <property type="entry name" value="SMALL-CONDUCTANCE MECHANOSENSITIVE CHANNEL"/>
    <property type="match status" value="1"/>
</dbReference>
<accession>A0A0G0MIW4</accession>
<protein>
    <submittedName>
        <fullName evidence="2">Conserved TM helix repeat-containing protein</fullName>
    </submittedName>
</protein>
<dbReference type="InterPro" id="IPR008910">
    <property type="entry name" value="MSC_TM_helix"/>
</dbReference>
<organism evidence="2 3">
    <name type="scientific">Candidatus Woesebacteria bacterium GW2011_GWB1_38_5b</name>
    <dbReference type="NCBI Taxonomy" id="1618569"/>
    <lineage>
        <taxon>Bacteria</taxon>
        <taxon>Candidatus Woeseibacteriota</taxon>
    </lineage>
</organism>
<name>A0A0G0MIW4_9BACT</name>
<keyword evidence="1" id="KW-1133">Transmembrane helix</keyword>